<protein>
    <submittedName>
        <fullName evidence="1">Uncharacterized protein</fullName>
    </submittedName>
</protein>
<accession>M3HIW3</accession>
<evidence type="ECO:0000313" key="1">
    <source>
        <dbReference type="EMBL" id="EMG12575.1"/>
    </source>
</evidence>
<dbReference type="BioCyc" id="LINT1001599:G11K9-4669-MONOMER"/>
<sequence length="54" mass="6008">MIEYNPAPPFTSGHPTTATSHLVDKVKSNREITQNRRKAAAIRVLTSKNAWSKS</sequence>
<evidence type="ECO:0000313" key="2">
    <source>
        <dbReference type="Proteomes" id="UP000011776"/>
    </source>
</evidence>
<dbReference type="EMBL" id="AFME02000077">
    <property type="protein sequence ID" value="EMG12575.1"/>
    <property type="molecule type" value="Genomic_DNA"/>
</dbReference>
<organism evidence="1 2">
    <name type="scientific">Leptospira interrogans serovar Grippotyphosa str. LT2186</name>
    <dbReference type="NCBI Taxonomy" id="1001599"/>
    <lineage>
        <taxon>Bacteria</taxon>
        <taxon>Pseudomonadati</taxon>
        <taxon>Spirochaetota</taxon>
        <taxon>Spirochaetia</taxon>
        <taxon>Leptospirales</taxon>
        <taxon>Leptospiraceae</taxon>
        <taxon>Leptospira</taxon>
    </lineage>
</organism>
<dbReference type="AlphaFoldDB" id="M3HIW3"/>
<reference evidence="1 2" key="1">
    <citation type="submission" date="2013-02" db="EMBL/GenBank/DDBJ databases">
        <authorList>
            <person name="Harkins D.M."/>
            <person name="Durkin A.S."/>
            <person name="Brinkac L.M."/>
            <person name="Haft D.H."/>
            <person name="Selengut J.D."/>
            <person name="Sanka R."/>
            <person name="DePew J."/>
            <person name="Purushe J."/>
            <person name="Tulsiani S.M."/>
            <person name="Graham G.C."/>
            <person name="Burns M.-A."/>
            <person name="Dohnt M.F."/>
            <person name="Smythe L.D."/>
            <person name="McKay D.B."/>
            <person name="Craig S.B."/>
            <person name="Vinetz J.M."/>
            <person name="Sutton G.G."/>
            <person name="Nierman W.C."/>
            <person name="Fouts D.E."/>
        </authorList>
    </citation>
    <scope>NUCLEOTIDE SEQUENCE [LARGE SCALE GENOMIC DNA]</scope>
    <source>
        <strain evidence="1 2">LT2186</strain>
    </source>
</reference>
<name>M3HIW3_LEPIR</name>
<proteinExistence type="predicted"/>
<dbReference type="Proteomes" id="UP000011776">
    <property type="component" value="Unassembled WGS sequence"/>
</dbReference>
<gene>
    <name evidence="1" type="ORF">LEP1GSC151_0438</name>
</gene>
<comment type="caution">
    <text evidence="1">The sequence shown here is derived from an EMBL/GenBank/DDBJ whole genome shotgun (WGS) entry which is preliminary data.</text>
</comment>